<dbReference type="PROSITE" id="PS00074">
    <property type="entry name" value="GLFV_DEHYDROGENASE"/>
    <property type="match status" value="1"/>
</dbReference>
<reference evidence="11 12" key="1">
    <citation type="submission" date="2015-11" db="EMBL/GenBank/DDBJ databases">
        <title>Genomic analysis of 38 Legionella species identifies large and diverse effector repertoires.</title>
        <authorList>
            <person name="Burstein D."/>
            <person name="Amaro F."/>
            <person name="Zusman T."/>
            <person name="Lifshitz Z."/>
            <person name="Cohen O."/>
            <person name="Gilbert J.A."/>
            <person name="Pupko T."/>
            <person name="Shuman H.A."/>
            <person name="Segal G."/>
        </authorList>
    </citation>
    <scope>NUCLEOTIDE SEQUENCE [LARGE SCALE GENOMIC DNA]</scope>
    <source>
        <strain evidence="11 12">ATCC 49751</strain>
    </source>
</reference>
<evidence type="ECO:0000313" key="11">
    <source>
        <dbReference type="EMBL" id="KTD15941.1"/>
    </source>
</evidence>
<dbReference type="Gene3D" id="3.40.50.720">
    <property type="entry name" value="NAD(P)-binding Rossmann-like Domain"/>
    <property type="match status" value="1"/>
</dbReference>
<keyword evidence="3 5" id="KW-0560">Oxidoreductase</keyword>
<comment type="catalytic activity">
    <reaction evidence="4">
        <text>L-glutamate + NADP(+) + H2O = 2-oxoglutarate + NH4(+) + NADPH + H(+)</text>
        <dbReference type="Rhea" id="RHEA:11612"/>
        <dbReference type="ChEBI" id="CHEBI:15377"/>
        <dbReference type="ChEBI" id="CHEBI:15378"/>
        <dbReference type="ChEBI" id="CHEBI:16810"/>
        <dbReference type="ChEBI" id="CHEBI:28938"/>
        <dbReference type="ChEBI" id="CHEBI:29985"/>
        <dbReference type="ChEBI" id="CHEBI:57783"/>
        <dbReference type="ChEBI" id="CHEBI:58349"/>
        <dbReference type="EC" id="1.4.1.4"/>
    </reaction>
</comment>
<feature type="binding site" evidence="7">
    <location>
        <position position="92"/>
    </location>
    <ligand>
        <name>substrate</name>
    </ligand>
</feature>
<feature type="active site" description="Proton donor" evidence="6">
    <location>
        <position position="104"/>
    </location>
</feature>
<evidence type="ECO:0000256" key="8">
    <source>
        <dbReference type="PIRSR" id="PIRSR000185-3"/>
    </source>
</evidence>
<comment type="function">
    <text evidence="1">Catalyzes the reversible oxidative deamination of glutamate to alpha-ketoglutarate and ammonia.</text>
</comment>
<dbReference type="PANTHER" id="PTHR11606">
    <property type="entry name" value="GLUTAMATE DEHYDROGENASE"/>
    <property type="match status" value="1"/>
</dbReference>
<feature type="domain" description="Glutamate/phenylalanine/leucine/valine/L-tryptophan dehydrogenase C-terminal" evidence="10">
    <location>
        <begin position="181"/>
        <end position="420"/>
    </location>
</feature>
<dbReference type="InterPro" id="IPR046346">
    <property type="entry name" value="Aminoacid_DH-like_N_sf"/>
</dbReference>
<feature type="binding site" evidence="7">
    <location>
        <position position="188"/>
    </location>
    <ligand>
        <name>NAD(+)</name>
        <dbReference type="ChEBI" id="CHEBI:57540"/>
    </ligand>
</feature>
<evidence type="ECO:0000256" key="9">
    <source>
        <dbReference type="RuleBase" id="RU004417"/>
    </source>
</evidence>
<evidence type="ECO:0000256" key="2">
    <source>
        <dbReference type="ARBA" id="ARBA00006382"/>
    </source>
</evidence>
<evidence type="ECO:0000256" key="5">
    <source>
        <dbReference type="PIRNR" id="PIRNR000185"/>
    </source>
</evidence>
<protein>
    <recommendedName>
        <fullName evidence="5">Glutamate dehydrogenase</fullName>
    </recommendedName>
</protein>
<dbReference type="InterPro" id="IPR006095">
    <property type="entry name" value="Glu/Leu/Phe/Val/Trp_DH"/>
</dbReference>
<dbReference type="Pfam" id="PF00208">
    <property type="entry name" value="ELFV_dehydrog"/>
    <property type="match status" value="1"/>
</dbReference>
<dbReference type="SUPFAM" id="SSF51735">
    <property type="entry name" value="NAD(P)-binding Rossmann-fold domains"/>
    <property type="match status" value="1"/>
</dbReference>
<feature type="site" description="Important for catalysis" evidence="8">
    <location>
        <position position="144"/>
    </location>
</feature>
<evidence type="ECO:0000256" key="1">
    <source>
        <dbReference type="ARBA" id="ARBA00003868"/>
    </source>
</evidence>
<dbReference type="GO" id="GO:0004352">
    <property type="term" value="F:glutamate dehydrogenase (NAD+) activity"/>
    <property type="evidence" value="ECO:0007669"/>
    <property type="project" value="TreeGrafter"/>
</dbReference>
<dbReference type="PANTHER" id="PTHR11606:SF13">
    <property type="entry name" value="GLUTAMATE DEHYDROGENASE 1, MITOCHONDRIAL"/>
    <property type="match status" value="1"/>
</dbReference>
<dbReference type="OrthoDB" id="9803297at2"/>
<dbReference type="InterPro" id="IPR006097">
    <property type="entry name" value="Glu/Leu/Phe/Val/Trp_DH_dimer"/>
</dbReference>
<feature type="binding site" evidence="7">
    <location>
        <position position="219"/>
    </location>
    <ligand>
        <name>NAD(+)</name>
        <dbReference type="ChEBI" id="CHEBI:57540"/>
    </ligand>
</feature>
<dbReference type="InterPro" id="IPR033524">
    <property type="entry name" value="Glu/Leu/Phe/Val_DH_AS"/>
</dbReference>
<sequence>MTTNIYTEALSRLDMAFSYAEIDPEVVEKLKHSKLCMKVSVPVRMDDGSLKIFNGFRVHYNDLRGPTKGGVRFHPSVNMGEMEAFAFLMTMKCAVVGIPFGGAKGGISIDPKELSPMELERLSRNYIDLIADYIGPEKDILAPDLYTNPMIMSWMLDQYSNIVRHASPAVITGKPIPLGGSQGREGATGRGAYYCIKELEKERGWNVEKTRVAIQGFGNVAQSVAELLHQDGYKIVAVSDSKGGIFQEERLDIPKIIQAKKSAKSVTEVYCKESVCEIMNAKQISKEKLLELDVDILIPAAIENQITKENVTKIKASVIVELAHSPTTVDADKILNKKGTLIVPDILANVGGVTVSYFEWVQNKYGYYWSLKKVHKELHEKISQEFKNICHLKDKYKTDMRTATYIHALNRYCDAATSQGTYSYFSNKKKK</sequence>
<dbReference type="GO" id="GO:0006538">
    <property type="term" value="P:L-glutamate catabolic process"/>
    <property type="evidence" value="ECO:0007669"/>
    <property type="project" value="TreeGrafter"/>
</dbReference>
<dbReference type="Proteomes" id="UP000054869">
    <property type="component" value="Unassembled WGS sequence"/>
</dbReference>
<dbReference type="GO" id="GO:0004354">
    <property type="term" value="F:glutamate dehydrogenase (NADP+) activity"/>
    <property type="evidence" value="ECO:0007669"/>
    <property type="project" value="UniProtKB-EC"/>
</dbReference>
<evidence type="ECO:0000256" key="4">
    <source>
        <dbReference type="ARBA" id="ARBA00048584"/>
    </source>
</evidence>
<dbReference type="PIRSF" id="PIRSF000185">
    <property type="entry name" value="Glu_DH"/>
    <property type="match status" value="1"/>
</dbReference>
<dbReference type="FunFam" id="3.40.50.10860:FF:000003">
    <property type="entry name" value="Glutamate dehydrogenase"/>
    <property type="match status" value="1"/>
</dbReference>
<proteinExistence type="inferred from homology"/>
<evidence type="ECO:0000256" key="7">
    <source>
        <dbReference type="PIRSR" id="PIRSR000185-2"/>
    </source>
</evidence>
<dbReference type="AlphaFoldDB" id="A0A0W0V761"/>
<name>A0A0W0V761_9GAMM</name>
<evidence type="ECO:0000256" key="3">
    <source>
        <dbReference type="ARBA" id="ARBA00023002"/>
    </source>
</evidence>
<keyword evidence="7" id="KW-0520">NAD</keyword>
<evidence type="ECO:0000313" key="12">
    <source>
        <dbReference type="Proteomes" id="UP000054869"/>
    </source>
</evidence>
<gene>
    <name evidence="11" type="primary">rocG</name>
    <name evidence="11" type="ORF">Llan_2613</name>
</gene>
<keyword evidence="7" id="KW-0547">Nucleotide-binding</keyword>
<keyword evidence="12" id="KW-1185">Reference proteome</keyword>
<dbReference type="eggNOG" id="COG0334">
    <property type="taxonomic scope" value="Bacteria"/>
</dbReference>
<organism evidence="11 12">
    <name type="scientific">Legionella lansingensis</name>
    <dbReference type="NCBI Taxonomy" id="45067"/>
    <lineage>
        <taxon>Bacteria</taxon>
        <taxon>Pseudomonadati</taxon>
        <taxon>Pseudomonadota</taxon>
        <taxon>Gammaproteobacteria</taxon>
        <taxon>Legionellales</taxon>
        <taxon>Legionellaceae</taxon>
        <taxon>Legionella</taxon>
    </lineage>
</organism>
<feature type="binding site" evidence="7">
    <location>
        <position position="68"/>
    </location>
    <ligand>
        <name>substrate</name>
    </ligand>
</feature>
<dbReference type="InterPro" id="IPR036291">
    <property type="entry name" value="NAD(P)-bd_dom_sf"/>
</dbReference>
<comment type="similarity">
    <text evidence="2 5 9">Belongs to the Glu/Leu/Phe/Val dehydrogenases family.</text>
</comment>
<dbReference type="SMART" id="SM00839">
    <property type="entry name" value="ELFV_dehydrog"/>
    <property type="match status" value="1"/>
</dbReference>
<evidence type="ECO:0000256" key="6">
    <source>
        <dbReference type="PIRSR" id="PIRSR000185-1"/>
    </source>
</evidence>
<dbReference type="STRING" id="45067.Llan_2613"/>
<dbReference type="InterPro" id="IPR014362">
    <property type="entry name" value="Glu_DH"/>
</dbReference>
<dbReference type="RefSeq" id="WP_028374233.1">
    <property type="nucleotide sequence ID" value="NZ_CAAAJD010000053.1"/>
</dbReference>
<dbReference type="InterPro" id="IPR006096">
    <property type="entry name" value="Glu/Leu/Phe/Val/Trp_DH_C"/>
</dbReference>
<dbReference type="InterPro" id="IPR033922">
    <property type="entry name" value="NAD_bind_Glu_DH"/>
</dbReference>
<dbReference type="GO" id="GO:0000166">
    <property type="term" value="F:nucleotide binding"/>
    <property type="evidence" value="ECO:0007669"/>
    <property type="project" value="UniProtKB-KW"/>
</dbReference>
<feature type="binding site" evidence="7">
    <location>
        <position position="356"/>
    </location>
    <ligand>
        <name>substrate</name>
    </ligand>
</feature>
<accession>A0A0W0V761</accession>
<dbReference type="SUPFAM" id="SSF53223">
    <property type="entry name" value="Aminoacid dehydrogenase-like, N-terminal domain"/>
    <property type="match status" value="1"/>
</dbReference>
<dbReference type="PRINTS" id="PR00082">
    <property type="entry name" value="GLFDHDRGNASE"/>
</dbReference>
<evidence type="ECO:0000259" key="10">
    <source>
        <dbReference type="SMART" id="SM00839"/>
    </source>
</evidence>
<dbReference type="Gene3D" id="3.40.50.10860">
    <property type="entry name" value="Leucine Dehydrogenase, chain A, domain 1"/>
    <property type="match status" value="1"/>
</dbReference>
<dbReference type="EMBL" id="LNYI01000069">
    <property type="protein sequence ID" value="KTD15941.1"/>
    <property type="molecule type" value="Genomic_DNA"/>
</dbReference>
<dbReference type="Pfam" id="PF02812">
    <property type="entry name" value="ELFV_dehydrog_N"/>
    <property type="match status" value="1"/>
</dbReference>
<comment type="caution">
    <text evidence="11">The sequence shown here is derived from an EMBL/GenBank/DDBJ whole genome shotgun (WGS) entry which is preliminary data.</text>
</comment>
<dbReference type="PATRIC" id="fig|45067.4.peg.2747"/>
<dbReference type="CDD" id="cd01076">
    <property type="entry name" value="NAD_bind_1_Glu_DH"/>
    <property type="match status" value="1"/>
</dbReference>